<feature type="region of interest" description="Disordered" evidence="6">
    <location>
        <begin position="170"/>
        <end position="189"/>
    </location>
</feature>
<evidence type="ECO:0000256" key="6">
    <source>
        <dbReference type="SAM" id="MobiDB-lite"/>
    </source>
</evidence>
<dbReference type="Gene3D" id="3.40.190.10">
    <property type="entry name" value="Periplasmic binding protein-like II"/>
    <property type="match status" value="2"/>
</dbReference>
<evidence type="ECO:0000256" key="3">
    <source>
        <dbReference type="ARBA" id="ARBA00022592"/>
    </source>
</evidence>
<evidence type="ECO:0000256" key="2">
    <source>
        <dbReference type="ARBA" id="ARBA00022448"/>
    </source>
</evidence>
<dbReference type="PANTHER" id="PTHR42996:SF1">
    <property type="entry name" value="PHOSPHATE-BINDING PROTEIN PSTS"/>
    <property type="match status" value="1"/>
</dbReference>
<keyword evidence="10" id="KW-1185">Reference proteome</keyword>
<protein>
    <recommendedName>
        <fullName evidence="4">Phosphate-binding protein</fullName>
    </recommendedName>
</protein>
<dbReference type="GO" id="GO:0042301">
    <property type="term" value="F:phosphate ion binding"/>
    <property type="evidence" value="ECO:0007669"/>
    <property type="project" value="InterPro"/>
</dbReference>
<proteinExistence type="inferred from homology"/>
<keyword evidence="3 4" id="KW-0592">Phosphate transport</keyword>
<feature type="signal peptide" evidence="7">
    <location>
        <begin position="1"/>
        <end position="21"/>
    </location>
</feature>
<feature type="binding site" evidence="5">
    <location>
        <position position="101"/>
    </location>
    <ligand>
        <name>phosphate</name>
        <dbReference type="ChEBI" id="CHEBI:43474"/>
    </ligand>
</feature>
<feature type="chain" id="PRO_5032833717" description="Phosphate-binding protein" evidence="7">
    <location>
        <begin position="22"/>
        <end position="365"/>
    </location>
</feature>
<feature type="binding site" evidence="5">
    <location>
        <begin position="189"/>
        <end position="191"/>
    </location>
    <ligand>
        <name>phosphate</name>
        <dbReference type="ChEBI" id="CHEBI:43474"/>
    </ligand>
</feature>
<dbReference type="AlphaFoldDB" id="A0A841FB23"/>
<evidence type="ECO:0000313" key="10">
    <source>
        <dbReference type="Proteomes" id="UP000548476"/>
    </source>
</evidence>
<dbReference type="GO" id="GO:0043190">
    <property type="term" value="C:ATP-binding cassette (ABC) transporter complex"/>
    <property type="evidence" value="ECO:0007669"/>
    <property type="project" value="InterPro"/>
</dbReference>
<evidence type="ECO:0000256" key="1">
    <source>
        <dbReference type="ARBA" id="ARBA00008725"/>
    </source>
</evidence>
<dbReference type="InterPro" id="IPR050962">
    <property type="entry name" value="Phosphate-bind_PstS"/>
</dbReference>
<organism evidence="9 10">
    <name type="scientific">Phytomonospora endophytica</name>
    <dbReference type="NCBI Taxonomy" id="714109"/>
    <lineage>
        <taxon>Bacteria</taxon>
        <taxon>Bacillati</taxon>
        <taxon>Actinomycetota</taxon>
        <taxon>Actinomycetes</taxon>
        <taxon>Micromonosporales</taxon>
        <taxon>Micromonosporaceae</taxon>
        <taxon>Phytomonospora</taxon>
    </lineage>
</organism>
<sequence>MKLLRHGAIAGLVVSATLAMAACGSDNTDGAGNNGAQAPTGDCAQGTLNVQGSSAQKNAIEAWIAAYQAKCAGSTINYNPSGSGAGIEAFIAGTADFAGSDSVLKDDQLPGATQRCASGAPAHLPMVVGPVAIAYNVEGVDNLQLKPATIAGIFANKITKWDDAAIKADNPDAKLPSTPIQAVHRSDESGTTDNFTNYLNTVAPDIWTNEHAKQWPLDGGVGQKGSDGVAGAIKDTAGAITYVELSYADSLGLNKAKVANGADEFVELTPESASKALTGAKAVGTDQDIKLELDFETKEAGAYPIVLATYEIVCTAGNGDKAALIKSFLTYTASTAGQAELTKIGYAPLPEELRAKVETLAKTIA</sequence>
<dbReference type="PIRSF" id="PIRSF002756">
    <property type="entry name" value="PstS"/>
    <property type="match status" value="1"/>
</dbReference>
<comment type="caution">
    <text evidence="9">The sequence shown here is derived from an EMBL/GenBank/DDBJ whole genome shotgun (WGS) entry which is preliminary data.</text>
</comment>
<dbReference type="Proteomes" id="UP000548476">
    <property type="component" value="Unassembled WGS sequence"/>
</dbReference>
<dbReference type="PROSITE" id="PS51257">
    <property type="entry name" value="PROKAR_LIPOPROTEIN"/>
    <property type="match status" value="1"/>
</dbReference>
<keyword evidence="7" id="KW-0732">Signal</keyword>
<comment type="similarity">
    <text evidence="1 4">Belongs to the PstS family.</text>
</comment>
<evidence type="ECO:0000256" key="4">
    <source>
        <dbReference type="PIRNR" id="PIRNR002756"/>
    </source>
</evidence>
<evidence type="ECO:0000256" key="5">
    <source>
        <dbReference type="PIRSR" id="PIRSR002756-1"/>
    </source>
</evidence>
<gene>
    <name evidence="9" type="ORF">HNR73_000821</name>
</gene>
<keyword evidence="2 4" id="KW-0813">Transport</keyword>
<dbReference type="GO" id="GO:0035435">
    <property type="term" value="P:phosphate ion transmembrane transport"/>
    <property type="evidence" value="ECO:0007669"/>
    <property type="project" value="InterPro"/>
</dbReference>
<feature type="binding site" evidence="5">
    <location>
        <begin position="53"/>
        <end position="55"/>
    </location>
    <ligand>
        <name>phosphate</name>
        <dbReference type="ChEBI" id="CHEBI:43474"/>
    </ligand>
</feature>
<name>A0A841FB23_9ACTN</name>
<dbReference type="RefSeq" id="WP_184785898.1">
    <property type="nucleotide sequence ID" value="NZ_BONT01000020.1"/>
</dbReference>
<dbReference type="Pfam" id="PF12849">
    <property type="entry name" value="PBP_like_2"/>
    <property type="match status" value="1"/>
</dbReference>
<dbReference type="NCBIfam" id="TIGR00975">
    <property type="entry name" value="3a0107s03"/>
    <property type="match status" value="1"/>
</dbReference>
<dbReference type="InterPro" id="IPR024370">
    <property type="entry name" value="PBP_domain"/>
</dbReference>
<evidence type="ECO:0000259" key="8">
    <source>
        <dbReference type="Pfam" id="PF12849"/>
    </source>
</evidence>
<evidence type="ECO:0000256" key="7">
    <source>
        <dbReference type="SAM" id="SignalP"/>
    </source>
</evidence>
<dbReference type="InterPro" id="IPR005673">
    <property type="entry name" value="ABC_phos-bd_PstS"/>
</dbReference>
<dbReference type="PANTHER" id="PTHR42996">
    <property type="entry name" value="PHOSPHATE-BINDING PROTEIN PSTS"/>
    <property type="match status" value="1"/>
</dbReference>
<evidence type="ECO:0000313" key="9">
    <source>
        <dbReference type="EMBL" id="MBB6032974.1"/>
    </source>
</evidence>
<dbReference type="EMBL" id="JACHGT010000002">
    <property type="protein sequence ID" value="MBB6032974.1"/>
    <property type="molecule type" value="Genomic_DNA"/>
</dbReference>
<reference evidence="9 10" key="1">
    <citation type="submission" date="2020-08" db="EMBL/GenBank/DDBJ databases">
        <title>Genomic Encyclopedia of Type Strains, Phase IV (KMG-IV): sequencing the most valuable type-strain genomes for metagenomic binning, comparative biology and taxonomic classification.</title>
        <authorList>
            <person name="Goeker M."/>
        </authorList>
    </citation>
    <scope>NUCLEOTIDE SEQUENCE [LARGE SCALE GENOMIC DNA]</scope>
    <source>
        <strain evidence="9 10">YIM 65646</strain>
    </source>
</reference>
<feature type="binding site" evidence="5">
    <location>
        <position position="83"/>
    </location>
    <ligand>
        <name>phosphate</name>
        <dbReference type="ChEBI" id="CHEBI:43474"/>
    </ligand>
</feature>
<dbReference type="SUPFAM" id="SSF53850">
    <property type="entry name" value="Periplasmic binding protein-like II"/>
    <property type="match status" value="1"/>
</dbReference>
<accession>A0A841FB23</accession>
<feature type="domain" description="PBP" evidence="8">
    <location>
        <begin position="39"/>
        <end position="334"/>
    </location>
</feature>
<dbReference type="CDD" id="cd13565">
    <property type="entry name" value="PBP2_PstS"/>
    <property type="match status" value="1"/>
</dbReference>